<evidence type="ECO:0000313" key="3">
    <source>
        <dbReference type="Proteomes" id="UP001160148"/>
    </source>
</evidence>
<feature type="region of interest" description="Disordered" evidence="1">
    <location>
        <begin position="19"/>
        <end position="40"/>
    </location>
</feature>
<dbReference type="EMBL" id="CARXXK010000001">
    <property type="protein sequence ID" value="CAI6347262.1"/>
    <property type="molecule type" value="Genomic_DNA"/>
</dbReference>
<accession>A0AAV0VSJ1</accession>
<comment type="caution">
    <text evidence="2">The sequence shown here is derived from an EMBL/GenBank/DDBJ whole genome shotgun (WGS) entry which is preliminary data.</text>
</comment>
<keyword evidence="3" id="KW-1185">Reference proteome</keyword>
<reference evidence="2 3" key="1">
    <citation type="submission" date="2023-01" db="EMBL/GenBank/DDBJ databases">
        <authorList>
            <person name="Whitehead M."/>
        </authorList>
    </citation>
    <scope>NUCLEOTIDE SEQUENCE [LARGE SCALE GENOMIC DNA]</scope>
</reference>
<evidence type="ECO:0000256" key="1">
    <source>
        <dbReference type="SAM" id="MobiDB-lite"/>
    </source>
</evidence>
<name>A0AAV0VSJ1_9HEMI</name>
<evidence type="ECO:0000313" key="2">
    <source>
        <dbReference type="EMBL" id="CAI6347262.1"/>
    </source>
</evidence>
<dbReference type="Proteomes" id="UP001160148">
    <property type="component" value="Unassembled WGS sequence"/>
</dbReference>
<proteinExistence type="predicted"/>
<organism evidence="2 3">
    <name type="scientific">Macrosiphum euphorbiae</name>
    <name type="common">potato aphid</name>
    <dbReference type="NCBI Taxonomy" id="13131"/>
    <lineage>
        <taxon>Eukaryota</taxon>
        <taxon>Metazoa</taxon>
        <taxon>Ecdysozoa</taxon>
        <taxon>Arthropoda</taxon>
        <taxon>Hexapoda</taxon>
        <taxon>Insecta</taxon>
        <taxon>Pterygota</taxon>
        <taxon>Neoptera</taxon>
        <taxon>Paraneoptera</taxon>
        <taxon>Hemiptera</taxon>
        <taxon>Sternorrhyncha</taxon>
        <taxon>Aphidomorpha</taxon>
        <taxon>Aphidoidea</taxon>
        <taxon>Aphididae</taxon>
        <taxon>Macrosiphini</taxon>
        <taxon>Macrosiphum</taxon>
    </lineage>
</organism>
<dbReference type="AlphaFoldDB" id="A0AAV0VSJ1"/>
<protein>
    <submittedName>
        <fullName evidence="2">Uncharacterized protein</fullName>
    </submittedName>
</protein>
<gene>
    <name evidence="2" type="ORF">MEUPH1_LOCUS4072</name>
</gene>
<sequence length="112" mass="12435">MAVGKVLRNCLDPLREIVNHQRSADPPPTRTRAGAQRPGGGIKSCAMWARLWWRLGIHCSTIVYKGGRPEGQKFSLSSGLLHRQPSPRPFSVVALRTRAYTCATWSIPKEKG</sequence>